<dbReference type="InterPro" id="IPR013766">
    <property type="entry name" value="Thioredoxin_domain"/>
</dbReference>
<feature type="domain" description="Thioredoxin" evidence="5">
    <location>
        <begin position="313"/>
        <end position="456"/>
    </location>
</feature>
<name>A0A382E0T2_9ZZZZ</name>
<evidence type="ECO:0000313" key="6">
    <source>
        <dbReference type="EMBL" id="SVB43581.1"/>
    </source>
</evidence>
<evidence type="ECO:0000259" key="5">
    <source>
        <dbReference type="PROSITE" id="PS51352"/>
    </source>
</evidence>
<dbReference type="GO" id="GO:0030313">
    <property type="term" value="C:cell envelope"/>
    <property type="evidence" value="ECO:0007669"/>
    <property type="project" value="UniProtKB-SubCell"/>
</dbReference>
<comment type="subcellular location">
    <subcellularLocation>
        <location evidence="1">Cell envelope</location>
    </subcellularLocation>
</comment>
<evidence type="ECO:0000256" key="4">
    <source>
        <dbReference type="ARBA" id="ARBA00023284"/>
    </source>
</evidence>
<dbReference type="GO" id="GO:0017004">
    <property type="term" value="P:cytochrome complex assembly"/>
    <property type="evidence" value="ECO:0007669"/>
    <property type="project" value="UniProtKB-KW"/>
</dbReference>
<dbReference type="PANTHER" id="PTHR42852:SF6">
    <property type="entry name" value="THIOL:DISULFIDE INTERCHANGE PROTEIN DSBE"/>
    <property type="match status" value="1"/>
</dbReference>
<dbReference type="SUPFAM" id="SSF52833">
    <property type="entry name" value="Thioredoxin-like"/>
    <property type="match status" value="1"/>
</dbReference>
<protein>
    <recommendedName>
        <fullName evidence="5">Thioredoxin domain-containing protein</fullName>
    </recommendedName>
</protein>
<proteinExistence type="predicted"/>
<evidence type="ECO:0000256" key="3">
    <source>
        <dbReference type="ARBA" id="ARBA00023157"/>
    </source>
</evidence>
<dbReference type="AlphaFoldDB" id="A0A382E0T2"/>
<dbReference type="PROSITE" id="PS51352">
    <property type="entry name" value="THIOREDOXIN_2"/>
    <property type="match status" value="1"/>
</dbReference>
<dbReference type="InterPro" id="IPR013740">
    <property type="entry name" value="Redoxin"/>
</dbReference>
<gene>
    <name evidence="6" type="ORF">METZ01_LOCUS196435</name>
</gene>
<reference evidence="6" key="1">
    <citation type="submission" date="2018-05" db="EMBL/GenBank/DDBJ databases">
        <authorList>
            <person name="Lanie J.A."/>
            <person name="Ng W.-L."/>
            <person name="Kazmierczak K.M."/>
            <person name="Andrzejewski T.M."/>
            <person name="Davidsen T.M."/>
            <person name="Wayne K.J."/>
            <person name="Tettelin H."/>
            <person name="Glass J.I."/>
            <person name="Rusch D."/>
            <person name="Podicherti R."/>
            <person name="Tsui H.-C.T."/>
            <person name="Winkler M.E."/>
        </authorList>
    </citation>
    <scope>NUCLEOTIDE SEQUENCE</scope>
</reference>
<evidence type="ECO:0000256" key="2">
    <source>
        <dbReference type="ARBA" id="ARBA00022748"/>
    </source>
</evidence>
<accession>A0A382E0T2</accession>
<keyword evidence="3" id="KW-1015">Disulfide bond</keyword>
<dbReference type="Gene3D" id="3.40.30.10">
    <property type="entry name" value="Glutaredoxin"/>
    <property type="match status" value="1"/>
</dbReference>
<evidence type="ECO:0000256" key="1">
    <source>
        <dbReference type="ARBA" id="ARBA00004196"/>
    </source>
</evidence>
<organism evidence="6">
    <name type="scientific">marine metagenome</name>
    <dbReference type="NCBI Taxonomy" id="408172"/>
    <lineage>
        <taxon>unclassified sequences</taxon>
        <taxon>metagenomes</taxon>
        <taxon>ecological metagenomes</taxon>
    </lineage>
</organism>
<dbReference type="PANTHER" id="PTHR42852">
    <property type="entry name" value="THIOL:DISULFIDE INTERCHANGE PROTEIN DSBE"/>
    <property type="match status" value="1"/>
</dbReference>
<dbReference type="PROSITE" id="PS51257">
    <property type="entry name" value="PROKAR_LIPOPROTEIN"/>
    <property type="match status" value="1"/>
</dbReference>
<keyword evidence="2" id="KW-0201">Cytochrome c-type biogenesis</keyword>
<dbReference type="Pfam" id="PF08534">
    <property type="entry name" value="Redoxin"/>
    <property type="match status" value="1"/>
</dbReference>
<dbReference type="InterPro" id="IPR036249">
    <property type="entry name" value="Thioredoxin-like_sf"/>
</dbReference>
<dbReference type="EMBL" id="UINC01041806">
    <property type="protein sequence ID" value="SVB43581.1"/>
    <property type="molecule type" value="Genomic_DNA"/>
</dbReference>
<dbReference type="GO" id="GO:0016491">
    <property type="term" value="F:oxidoreductase activity"/>
    <property type="evidence" value="ECO:0007669"/>
    <property type="project" value="InterPro"/>
</dbReference>
<dbReference type="CDD" id="cd02966">
    <property type="entry name" value="TlpA_like_family"/>
    <property type="match status" value="1"/>
</dbReference>
<sequence length="466" mass="54320">MKIFLRVFTLVFFFISCTKEKASHITFSGNIRNNTENILKVTNYNSTLSEEIAIDSSGNFSGPVVIQEDGYYFFQIGRSYTTVRFKKGRDVHVSIDANDFYNSMNYSGDLKIENNYNVAKSLRRANLVGDPKEYFVVPLNEFLPKIERTRDTLFSLLSKSELKLKDRELERKIIEYEYLQTYNNYQKFYNYHKKIDPTLPDDYYDPILNMDTDDDEIFRYCRAYRNLIIENFRLSSKRDLAKDPDLKIIDFVKNKISNINSLDIREQFASMLIRQMNEDNPNLDDDYGKIMGLLTTDRMKDKLTLRYNSAKSTKTGFASVDFNYENFDGGMTSLQDFRGKLLYIDVWATWCGPCIKEMPALKELIEEYAERDIDFVSISIDSKNDYDKWRKMVPEKNVGGIQLYDADGLNSEFMKAFSVGLIPRFMMIDGEGKIITAQAPRPSSDDVRKFIDGHLEKPRVMKLPNI</sequence>
<dbReference type="InterPro" id="IPR050553">
    <property type="entry name" value="Thioredoxin_ResA/DsbE_sf"/>
</dbReference>
<keyword evidence="4" id="KW-0676">Redox-active center</keyword>